<dbReference type="InterPro" id="IPR013116">
    <property type="entry name" value="KARI_N"/>
</dbReference>
<evidence type="ECO:0000259" key="2">
    <source>
        <dbReference type="PROSITE" id="PS51850"/>
    </source>
</evidence>
<dbReference type="InterPro" id="IPR013023">
    <property type="entry name" value="KARI"/>
</dbReference>
<dbReference type="EMBL" id="CP089983">
    <property type="protein sequence ID" value="WXB10280.1"/>
    <property type="molecule type" value="Genomic_DNA"/>
</dbReference>
<accession>A0ABZ2LHQ2</accession>
<keyword evidence="4" id="KW-1185">Reference proteome</keyword>
<feature type="compositionally biased region" description="Polar residues" evidence="1">
    <location>
        <begin position="11"/>
        <end position="21"/>
    </location>
</feature>
<feature type="region of interest" description="Disordered" evidence="1">
    <location>
        <begin position="1"/>
        <end position="23"/>
    </location>
</feature>
<dbReference type="Proteomes" id="UP001374803">
    <property type="component" value="Chromosome"/>
</dbReference>
<dbReference type="RefSeq" id="WP_394839957.1">
    <property type="nucleotide sequence ID" value="NZ_CP089929.1"/>
</dbReference>
<evidence type="ECO:0000313" key="3">
    <source>
        <dbReference type="EMBL" id="WXB10280.1"/>
    </source>
</evidence>
<dbReference type="Gene3D" id="3.40.50.720">
    <property type="entry name" value="NAD(P)-binding Rossmann-like Domain"/>
    <property type="match status" value="1"/>
</dbReference>
<sequence length="269" mass="28505">MTDPDGKKSGADQQQKQTNPGATRIAVLGYGTEARDRAVRLRHAGCDVSVSMRPGGLSWVRANADKFAPAPADEAVASAEVVVLLVPDEEQPAVYWRSVAPHITPGSLLVVERGHALYLGMLEPKSDVDVVLVTTAASGTSERPGCRVAVYRDATGRALERAIAYARAAFPEAKVSLGTTTVSDEVEADLAAREARAGGHDAFVAELDQILVRGGAHEPDEAKLSFYERLRACVATRQPTAESGRAITAAPASATDVAVRYWTQMRGVA</sequence>
<dbReference type="PROSITE" id="PS51850">
    <property type="entry name" value="KARI_N"/>
    <property type="match status" value="1"/>
</dbReference>
<feature type="compositionally biased region" description="Basic and acidic residues" evidence="1">
    <location>
        <begin position="1"/>
        <end position="10"/>
    </location>
</feature>
<gene>
    <name evidence="3" type="ORF">LVJ94_24005</name>
</gene>
<protein>
    <recommendedName>
        <fullName evidence="2">KARI N-terminal Rossmann domain-containing protein</fullName>
    </recommendedName>
</protein>
<evidence type="ECO:0000313" key="4">
    <source>
        <dbReference type="Proteomes" id="UP001374803"/>
    </source>
</evidence>
<evidence type="ECO:0000256" key="1">
    <source>
        <dbReference type="SAM" id="MobiDB-lite"/>
    </source>
</evidence>
<dbReference type="PANTHER" id="PTHR21371">
    <property type="entry name" value="KETOL-ACID REDUCTOISOMERASE, MITOCHONDRIAL"/>
    <property type="match status" value="1"/>
</dbReference>
<dbReference type="SUPFAM" id="SSF51735">
    <property type="entry name" value="NAD(P)-binding Rossmann-fold domains"/>
    <property type="match status" value="1"/>
</dbReference>
<proteinExistence type="predicted"/>
<dbReference type="Pfam" id="PF07991">
    <property type="entry name" value="KARI_N"/>
    <property type="match status" value="1"/>
</dbReference>
<feature type="domain" description="KARI N-terminal Rossmann" evidence="2">
    <location>
        <begin position="1"/>
        <end position="188"/>
    </location>
</feature>
<dbReference type="InterPro" id="IPR036291">
    <property type="entry name" value="NAD(P)-bd_dom_sf"/>
</dbReference>
<organism evidence="3 4">
    <name type="scientific">Pendulispora rubella</name>
    <dbReference type="NCBI Taxonomy" id="2741070"/>
    <lineage>
        <taxon>Bacteria</taxon>
        <taxon>Pseudomonadati</taxon>
        <taxon>Myxococcota</taxon>
        <taxon>Myxococcia</taxon>
        <taxon>Myxococcales</taxon>
        <taxon>Sorangiineae</taxon>
        <taxon>Pendulisporaceae</taxon>
        <taxon>Pendulispora</taxon>
    </lineage>
</organism>
<reference evidence="3" key="1">
    <citation type="submission" date="2021-12" db="EMBL/GenBank/DDBJ databases">
        <title>Discovery of the Pendulisporaceae a myxobacterial family with distinct sporulation behavior and unique specialized metabolism.</title>
        <authorList>
            <person name="Garcia R."/>
            <person name="Popoff A."/>
            <person name="Bader C.D."/>
            <person name="Loehr J."/>
            <person name="Walesch S."/>
            <person name="Walt C."/>
            <person name="Boldt J."/>
            <person name="Bunk B."/>
            <person name="Haeckl F.J.F.P.J."/>
            <person name="Gunesch A.P."/>
            <person name="Birkelbach J."/>
            <person name="Nuebel U."/>
            <person name="Pietschmann T."/>
            <person name="Bach T."/>
            <person name="Mueller R."/>
        </authorList>
    </citation>
    <scope>NUCLEOTIDE SEQUENCE</scope>
    <source>
        <strain evidence="3">MSr11367</strain>
    </source>
</reference>
<name>A0ABZ2LHQ2_9BACT</name>